<dbReference type="GO" id="GO:0005737">
    <property type="term" value="C:cytoplasm"/>
    <property type="evidence" value="ECO:0007669"/>
    <property type="project" value="TreeGrafter"/>
</dbReference>
<dbReference type="InterPro" id="IPR022036">
    <property type="entry name" value="DUF3605"/>
</dbReference>
<name>K0SWR9_THAOC</name>
<dbReference type="GO" id="GO:0006044">
    <property type="term" value="P:N-acetylglucosamine metabolic process"/>
    <property type="evidence" value="ECO:0007669"/>
    <property type="project" value="TreeGrafter"/>
</dbReference>
<gene>
    <name evidence="1" type="ORF">THAOC_07747</name>
</gene>
<sequence>MCGGRDAQEVDRRLRRQPITWDEARTLIPGNLSGLARSREQEAAYREGRARIKDEWESIYDYLLVTKFGFDWTWGEGAPVVVDTDGRGGTAAAETTTARPEEEVEAHAPGSGIEHHVLWKLGGDVTDEEVASAKAELLDLNSVGRELSAERLEQISNGTDVFLSWINPPSLKSLPGIDHVHILLHKPGLSRL</sequence>
<accession>K0SWR9</accession>
<keyword evidence="2" id="KW-1185">Reference proteome</keyword>
<proteinExistence type="predicted"/>
<dbReference type="Proteomes" id="UP000266841">
    <property type="component" value="Unassembled WGS sequence"/>
</dbReference>
<organism evidence="1 2">
    <name type="scientific">Thalassiosira oceanica</name>
    <name type="common">Marine diatom</name>
    <dbReference type="NCBI Taxonomy" id="159749"/>
    <lineage>
        <taxon>Eukaryota</taxon>
        <taxon>Sar</taxon>
        <taxon>Stramenopiles</taxon>
        <taxon>Ochrophyta</taxon>
        <taxon>Bacillariophyta</taxon>
        <taxon>Coscinodiscophyceae</taxon>
        <taxon>Thalassiosirophycidae</taxon>
        <taxon>Thalassiosirales</taxon>
        <taxon>Thalassiosiraceae</taxon>
        <taxon>Thalassiosira</taxon>
    </lineage>
</organism>
<dbReference type="OrthoDB" id="498286at2759"/>
<reference evidence="1 2" key="1">
    <citation type="journal article" date="2012" name="Genome Biol.">
        <title>Genome and low-iron response of an oceanic diatom adapted to chronic iron limitation.</title>
        <authorList>
            <person name="Lommer M."/>
            <person name="Specht M."/>
            <person name="Roy A.S."/>
            <person name="Kraemer L."/>
            <person name="Andreson R."/>
            <person name="Gutowska M.A."/>
            <person name="Wolf J."/>
            <person name="Bergner S.V."/>
            <person name="Schilhabel M.B."/>
            <person name="Klostermeier U.C."/>
            <person name="Beiko R.G."/>
            <person name="Rosenstiel P."/>
            <person name="Hippler M."/>
            <person name="Laroche J."/>
        </authorList>
    </citation>
    <scope>NUCLEOTIDE SEQUENCE [LARGE SCALE GENOMIC DNA]</scope>
    <source>
        <strain evidence="1 2">CCMP1005</strain>
    </source>
</reference>
<dbReference type="Pfam" id="PF12239">
    <property type="entry name" value="DUF3605"/>
    <property type="match status" value="1"/>
</dbReference>
<evidence type="ECO:0000313" key="2">
    <source>
        <dbReference type="Proteomes" id="UP000266841"/>
    </source>
</evidence>
<dbReference type="PANTHER" id="PTHR35020:SF2">
    <property type="entry name" value="N-ACETYLGLUCOSAMINE-INDUCED PROTEIN 1"/>
    <property type="match status" value="1"/>
</dbReference>
<dbReference type="OMA" id="NIEHWIL"/>
<evidence type="ECO:0000313" key="1">
    <source>
        <dbReference type="EMBL" id="EJK70858.1"/>
    </source>
</evidence>
<protein>
    <submittedName>
        <fullName evidence="1">Uncharacterized protein</fullName>
    </submittedName>
</protein>
<comment type="caution">
    <text evidence="1">The sequence shown here is derived from an EMBL/GenBank/DDBJ whole genome shotgun (WGS) entry which is preliminary data.</text>
</comment>
<dbReference type="PANTHER" id="PTHR35020">
    <property type="entry name" value="N-ACETYLGLUCOSAMINE-INDUCED PROTEIN 1"/>
    <property type="match status" value="1"/>
</dbReference>
<dbReference type="AlphaFoldDB" id="K0SWR9"/>
<dbReference type="EMBL" id="AGNL01007957">
    <property type="protein sequence ID" value="EJK70858.1"/>
    <property type="molecule type" value="Genomic_DNA"/>
</dbReference>